<dbReference type="RefSeq" id="WP_048819837.1">
    <property type="nucleotide sequence ID" value="NZ_CP182305.1"/>
</dbReference>
<evidence type="ECO:0000313" key="2">
    <source>
        <dbReference type="Proteomes" id="UP000318720"/>
    </source>
</evidence>
<name>A0A540QPK1_9ACTN</name>
<organism evidence="1 2">
    <name type="scientific">Streptomyces ipomoeae</name>
    <dbReference type="NCBI Taxonomy" id="103232"/>
    <lineage>
        <taxon>Bacteria</taxon>
        <taxon>Bacillati</taxon>
        <taxon>Actinomycetota</taxon>
        <taxon>Actinomycetes</taxon>
        <taxon>Kitasatosporales</taxon>
        <taxon>Streptomycetaceae</taxon>
        <taxon>Streptomyces</taxon>
    </lineage>
</organism>
<accession>A0A540QPK1</accession>
<proteinExistence type="predicted"/>
<dbReference type="GeneID" id="301694975"/>
<protein>
    <submittedName>
        <fullName evidence="1">Uncharacterized protein</fullName>
    </submittedName>
</protein>
<comment type="caution">
    <text evidence="1">The sequence shown here is derived from an EMBL/GenBank/DDBJ whole genome shotgun (WGS) entry which is preliminary data.</text>
</comment>
<reference evidence="1 2" key="1">
    <citation type="submission" date="2019-03" db="EMBL/GenBank/DDBJ databases">
        <title>Comparative genomic analyses of the sweetpotato soil rot pathogen, Streptomyces ipomoeae.</title>
        <authorList>
            <person name="Ruschel Soares N."/>
            <person name="Badger J.H."/>
            <person name="Huguet-Tapia J.C."/>
            <person name="Clark C.A."/>
            <person name="Pettis G.S."/>
        </authorList>
    </citation>
    <scope>NUCLEOTIDE SEQUENCE [LARGE SCALE GENOMIC DNA]</scope>
    <source>
        <strain evidence="1 2">88-35</strain>
    </source>
</reference>
<sequence>MKSLKAAAVVAGSLVVAGFATPALALDLGGSKVTDISGTLDGIADGVKVQPLEGQKLLDPKSLLGKDAQKPASGPGTGQTVG</sequence>
<dbReference type="EMBL" id="SPAZ01000293">
    <property type="protein sequence ID" value="TQE21244.1"/>
    <property type="molecule type" value="Genomic_DNA"/>
</dbReference>
<evidence type="ECO:0000313" key="1">
    <source>
        <dbReference type="EMBL" id="TQE21244.1"/>
    </source>
</evidence>
<gene>
    <name evidence="1" type="ORF">Sipo8835_37740</name>
</gene>
<dbReference type="AlphaFoldDB" id="A0A540QPK1"/>
<dbReference type="Proteomes" id="UP000318720">
    <property type="component" value="Unassembled WGS sequence"/>
</dbReference>